<dbReference type="InterPro" id="IPR025857">
    <property type="entry name" value="MacB_PCD"/>
</dbReference>
<dbReference type="KEGG" id="azo:azo1881"/>
<keyword evidence="11" id="KW-1185">Reference proteome</keyword>
<evidence type="ECO:0000256" key="6">
    <source>
        <dbReference type="ARBA" id="ARBA00023136"/>
    </source>
</evidence>
<sequence length="837" mass="87856">MTLPPTFLPLFLASLLRRRLASALSLLAIALGVALGLAVQLIHDAALDEFGRGSRQLAGEADLQVEGGADGFDDALYVELAQRPEISTASPVLTVRAKLPGQSETLEIHGIDIFRAAEVQPRLLPRAAGEGERFAAFEEDALFLSAAARHWLAPLMAQERITVQVGLQTRTLHWRGDVPGAEGGQRWAVMDIAAAQRTFDRIGRLSRIDLRLAPRQDRARAEAALRPLLPAGVQLRSPEAASGELGALSRAYRVNLTMLAAIALLTGGFLVFSTQFLAVSRRRREFALLRALGLVRGELFRGLILEGAMLGALGGLLGVALGYALTALAFRHLGGDLGAGYFRGVVPELRWQGALVLGYLLLGVLAGVAGTLFPARAAARIAPARALHAGESEAALSLQAQPRARWILGLVAAAVAASLLPPANDIPLGGYTAVFAALCAAVLLLPASARRLPALLGTEASVPARLARARLAAAPGQAVVAGAGVVASVALAAAMAIMVSSFRASVDDWLTQVLPADLYVRASGSNASGHIDDAALERIAATLGVAAVDAARVVELRLEADRTPVVLMARAVEGGWRLPLVAGSTANAGAMPVAWLSEAVADRYGKRPGDHMVLPLAGADHDFVVGGIWRDYARQQGAIVIERSAYLALTGDSRINDLALRLTPGHDPEAVAGALQAQFGAGALEIALPAELRRITLAVFDRTFLVTYLMEAVAVVIGLFGVATTFAALTTSRRGEFGMLRHLGLTRAEVGRMIALEGTLTACCGVLVGLVAGAGIAWILIEVVNRQSFHWSMDLHLPLAPLAGFALALVMLAALVARIAAARAMENSAVQAVKEDW</sequence>
<dbReference type="GO" id="GO:0044874">
    <property type="term" value="P:lipoprotein localization to outer membrane"/>
    <property type="evidence" value="ECO:0007669"/>
    <property type="project" value="TreeGrafter"/>
</dbReference>
<dbReference type="Proteomes" id="UP000002588">
    <property type="component" value="Chromosome"/>
</dbReference>
<proteinExistence type="inferred from homology"/>
<organism evidence="10 11">
    <name type="scientific">Azoarcus sp. (strain BH72)</name>
    <dbReference type="NCBI Taxonomy" id="418699"/>
    <lineage>
        <taxon>Bacteria</taxon>
        <taxon>Pseudomonadati</taxon>
        <taxon>Pseudomonadota</taxon>
        <taxon>Betaproteobacteria</taxon>
        <taxon>Rhodocyclales</taxon>
        <taxon>Zoogloeaceae</taxon>
        <taxon>Azoarcus</taxon>
    </lineage>
</organism>
<keyword evidence="4 7" id="KW-0812">Transmembrane</keyword>
<feature type="transmembrane region" description="Helical" evidence="7">
    <location>
        <begin position="299"/>
        <end position="330"/>
    </location>
</feature>
<reference evidence="10 11" key="1">
    <citation type="journal article" date="2006" name="Nat. Biotechnol.">
        <title>Complete genome of the mutualistic, N2-fixing grass endophyte Azoarcus sp. strain BH72.</title>
        <authorList>
            <person name="Krause A."/>
            <person name="Ramakumar A."/>
            <person name="Bartels D."/>
            <person name="Battistoni F."/>
            <person name="Bekel T."/>
            <person name="Boch J."/>
            <person name="Boehm M."/>
            <person name="Friedrich F."/>
            <person name="Hurek T."/>
            <person name="Krause L."/>
            <person name="Linke B."/>
            <person name="McHardy A.C."/>
            <person name="Sarkar A."/>
            <person name="Schneiker S."/>
            <person name="Syed A.A."/>
            <person name="Thauer R."/>
            <person name="Vorhoelter F.-J."/>
            <person name="Weidner S."/>
            <person name="Puehler A."/>
            <person name="Reinhold-Hurek B."/>
            <person name="Kaiser O."/>
            <person name="Goesmann A."/>
        </authorList>
    </citation>
    <scope>NUCLEOTIDE SEQUENCE [LARGE SCALE GENOMIC DNA]</scope>
    <source>
        <strain evidence="10 11">BH72</strain>
    </source>
</reference>
<gene>
    <name evidence="10" type="ordered locus">azo1881</name>
</gene>
<evidence type="ECO:0000256" key="3">
    <source>
        <dbReference type="ARBA" id="ARBA00022475"/>
    </source>
</evidence>
<evidence type="ECO:0000313" key="10">
    <source>
        <dbReference type="EMBL" id="CAL94498.1"/>
    </source>
</evidence>
<comment type="similarity">
    <text evidence="2">Belongs to the ABC-4 integral membrane protein family. LolC/E subfamily.</text>
</comment>
<dbReference type="eggNOG" id="COG4591">
    <property type="taxonomic scope" value="Bacteria"/>
</dbReference>
<feature type="domain" description="ABC3 transporter permease C-terminal" evidence="8">
    <location>
        <begin position="712"/>
        <end position="825"/>
    </location>
</feature>
<feature type="transmembrane region" description="Helical" evidence="7">
    <location>
        <begin position="350"/>
        <end position="375"/>
    </location>
</feature>
<dbReference type="PANTHER" id="PTHR30489">
    <property type="entry name" value="LIPOPROTEIN-RELEASING SYSTEM TRANSMEMBRANE PROTEIN LOLE"/>
    <property type="match status" value="1"/>
</dbReference>
<dbReference type="InterPro" id="IPR051447">
    <property type="entry name" value="Lipoprotein-release_system"/>
</dbReference>
<dbReference type="EMBL" id="AM406670">
    <property type="protein sequence ID" value="CAL94498.1"/>
    <property type="molecule type" value="Genomic_DNA"/>
</dbReference>
<name>A1K6P3_AZOSB</name>
<keyword evidence="3" id="KW-1003">Cell membrane</keyword>
<evidence type="ECO:0000256" key="4">
    <source>
        <dbReference type="ARBA" id="ARBA00022692"/>
    </source>
</evidence>
<dbReference type="RefSeq" id="WP_011765614.1">
    <property type="nucleotide sequence ID" value="NC_008702.1"/>
</dbReference>
<dbReference type="HOGENOM" id="CLU_012341_0_0_4"/>
<dbReference type="PANTHER" id="PTHR30489:SF0">
    <property type="entry name" value="LIPOPROTEIN-RELEASING SYSTEM TRANSMEMBRANE PROTEIN LOLE"/>
    <property type="match status" value="1"/>
</dbReference>
<dbReference type="STRING" id="62928.azo1881"/>
<dbReference type="InterPro" id="IPR003838">
    <property type="entry name" value="ABC3_permease_C"/>
</dbReference>
<evidence type="ECO:0000313" key="11">
    <source>
        <dbReference type="Proteomes" id="UP000002588"/>
    </source>
</evidence>
<feature type="domain" description="ABC3 transporter permease C-terminal" evidence="8">
    <location>
        <begin position="258"/>
        <end position="383"/>
    </location>
</feature>
<comment type="subcellular location">
    <subcellularLocation>
        <location evidence="1">Cell membrane</location>
        <topology evidence="1">Multi-pass membrane protein</topology>
    </subcellularLocation>
</comment>
<dbReference type="Pfam" id="PF12704">
    <property type="entry name" value="MacB_PCD"/>
    <property type="match status" value="1"/>
</dbReference>
<evidence type="ECO:0000256" key="5">
    <source>
        <dbReference type="ARBA" id="ARBA00022989"/>
    </source>
</evidence>
<dbReference type="AlphaFoldDB" id="A1K6P3"/>
<evidence type="ECO:0000259" key="9">
    <source>
        <dbReference type="Pfam" id="PF12704"/>
    </source>
</evidence>
<dbReference type="Pfam" id="PF02687">
    <property type="entry name" value="FtsX"/>
    <property type="match status" value="2"/>
</dbReference>
<dbReference type="GO" id="GO:0098797">
    <property type="term" value="C:plasma membrane protein complex"/>
    <property type="evidence" value="ECO:0007669"/>
    <property type="project" value="TreeGrafter"/>
</dbReference>
<evidence type="ECO:0000256" key="2">
    <source>
        <dbReference type="ARBA" id="ARBA00005236"/>
    </source>
</evidence>
<feature type="transmembrane region" description="Helical" evidence="7">
    <location>
        <begin position="801"/>
        <end position="821"/>
    </location>
</feature>
<keyword evidence="6 7" id="KW-0472">Membrane</keyword>
<dbReference type="eggNOG" id="COG0577">
    <property type="taxonomic scope" value="Bacteria"/>
</dbReference>
<accession>A1K6P3</accession>
<feature type="transmembrane region" description="Helical" evidence="7">
    <location>
        <begin position="258"/>
        <end position="279"/>
    </location>
</feature>
<feature type="transmembrane region" description="Helical" evidence="7">
    <location>
        <begin position="478"/>
        <end position="499"/>
    </location>
</feature>
<feature type="transmembrane region" description="Helical" evidence="7">
    <location>
        <begin position="406"/>
        <end position="423"/>
    </location>
</feature>
<evidence type="ECO:0000256" key="7">
    <source>
        <dbReference type="SAM" id="Phobius"/>
    </source>
</evidence>
<feature type="transmembrane region" description="Helical" evidence="7">
    <location>
        <begin position="429"/>
        <end position="447"/>
    </location>
</feature>
<protein>
    <submittedName>
        <fullName evidence="10">ABC transporter permease protein</fullName>
    </submittedName>
</protein>
<feature type="domain" description="MacB-like periplasmic core" evidence="9">
    <location>
        <begin position="483"/>
        <end position="677"/>
    </location>
</feature>
<evidence type="ECO:0000259" key="8">
    <source>
        <dbReference type="Pfam" id="PF02687"/>
    </source>
</evidence>
<keyword evidence="5 7" id="KW-1133">Transmembrane helix</keyword>
<feature type="transmembrane region" description="Helical" evidence="7">
    <location>
        <begin position="705"/>
        <end position="729"/>
    </location>
</feature>
<feature type="transmembrane region" description="Helical" evidence="7">
    <location>
        <begin position="750"/>
        <end position="781"/>
    </location>
</feature>
<evidence type="ECO:0000256" key="1">
    <source>
        <dbReference type="ARBA" id="ARBA00004651"/>
    </source>
</evidence>